<gene>
    <name evidence="2" type="ORF">HKBW3S44_01025</name>
</gene>
<reference evidence="2 3" key="1">
    <citation type="journal article" date="2020" name="Front. Microbiol.">
        <title>Single-cell genomics of novel Actinobacteria with the Wood-Ljungdahl pathway discovered in a serpentinizing system.</title>
        <authorList>
            <person name="Merino N."/>
            <person name="Kawai M."/>
            <person name="Boyd E.S."/>
            <person name="Colman D.R."/>
            <person name="McGlynn S.E."/>
            <person name="Nealson K.H."/>
            <person name="Kurokawa K."/>
            <person name="Hongoh Y."/>
        </authorList>
    </citation>
    <scope>NUCLEOTIDE SEQUENCE [LARGE SCALE GENOMIC DNA]</scope>
    <source>
        <strain evidence="2 3">S44</strain>
    </source>
</reference>
<accession>A0A6V8PXQ2</accession>
<dbReference type="Pfam" id="PF16363">
    <property type="entry name" value="GDP_Man_Dehyd"/>
    <property type="match status" value="1"/>
</dbReference>
<proteinExistence type="predicted"/>
<dbReference type="SUPFAM" id="SSF51735">
    <property type="entry name" value="NAD(P)-binding Rossmann-fold domains"/>
    <property type="match status" value="1"/>
</dbReference>
<evidence type="ECO:0000259" key="1">
    <source>
        <dbReference type="Pfam" id="PF16363"/>
    </source>
</evidence>
<dbReference type="CDD" id="cd05260">
    <property type="entry name" value="GDP_MD_SDR_e"/>
    <property type="match status" value="1"/>
</dbReference>
<dbReference type="Proteomes" id="UP000561271">
    <property type="component" value="Unassembled WGS sequence"/>
</dbReference>
<dbReference type="InterPro" id="IPR036291">
    <property type="entry name" value="NAD(P)-bd_dom_sf"/>
</dbReference>
<dbReference type="Gene3D" id="3.90.25.10">
    <property type="entry name" value="UDP-galactose 4-epimerase, domain 1"/>
    <property type="match status" value="1"/>
</dbReference>
<dbReference type="InterPro" id="IPR016040">
    <property type="entry name" value="NAD(P)-bd_dom"/>
</dbReference>
<dbReference type="PANTHER" id="PTHR43000">
    <property type="entry name" value="DTDP-D-GLUCOSE 4,6-DEHYDRATASE-RELATED"/>
    <property type="match status" value="1"/>
</dbReference>
<dbReference type="Gene3D" id="3.40.50.720">
    <property type="entry name" value="NAD(P)-binding Rossmann-like Domain"/>
    <property type="match status" value="1"/>
</dbReference>
<feature type="domain" description="NAD(P)-binding" evidence="1">
    <location>
        <begin position="4"/>
        <end position="307"/>
    </location>
</feature>
<evidence type="ECO:0000313" key="3">
    <source>
        <dbReference type="Proteomes" id="UP000561271"/>
    </source>
</evidence>
<organism evidence="2 3">
    <name type="scientific">Candidatus Hakubella thermalkaliphila</name>
    <dbReference type="NCBI Taxonomy" id="2754717"/>
    <lineage>
        <taxon>Bacteria</taxon>
        <taxon>Bacillati</taxon>
        <taxon>Actinomycetota</taxon>
        <taxon>Actinomycetota incertae sedis</taxon>
        <taxon>Candidatus Hakubellales</taxon>
        <taxon>Candidatus Hakubellaceae</taxon>
        <taxon>Candidatus Hakubella</taxon>
    </lineage>
</organism>
<comment type="caution">
    <text evidence="2">The sequence shown here is derived from an EMBL/GenBank/DDBJ whole genome shotgun (WGS) entry which is preliminary data.</text>
</comment>
<protein>
    <submittedName>
        <fullName evidence="2">GDP-4-dehydro-6-deoxy-D-mannose reductase</fullName>
    </submittedName>
</protein>
<dbReference type="EMBL" id="BLSC01000076">
    <property type="protein sequence ID" value="GFP37345.1"/>
    <property type="molecule type" value="Genomic_DNA"/>
</dbReference>
<evidence type="ECO:0000313" key="2">
    <source>
        <dbReference type="EMBL" id="GFP37345.1"/>
    </source>
</evidence>
<name>A0A6V8PXQ2_9ACTN</name>
<sequence>MIALVTGASGFVGRHLCQRLLEEGVSQVVGMVHRAKDREGLPRDPRLKVVLADVLDAPAIEALIRSSRPQEIYHLAAQSSAALSWEDPRRTYEINIFGQLNLLESLLKSQVEASVLITASGEVYGKVSPEQVPITEDYSLRPDSPYAVSKAAQDLLGYQYYSAYKMRILRTRSFNHTGPGQSPAFVCSDLARQIAQIEAGRHRPVIQVGNLEPKRDFTDVRDVVRAYIELIRKGRPEQPYNVCSGRAYAIGEILEMLLAMSEKRIEVEVTQDRFRPSDLPILLGDNRRIREDTGWSPAISMEKSLRDLLDYWRAKGSDS</sequence>
<dbReference type="RefSeq" id="WP_176231586.1">
    <property type="nucleotide sequence ID" value="NZ_BLSC01000076.1"/>
</dbReference>
<dbReference type="AlphaFoldDB" id="A0A6V8PXQ2"/>